<dbReference type="PROSITE" id="PS00198">
    <property type="entry name" value="4FE4S_FER_1"/>
    <property type="match status" value="1"/>
</dbReference>
<dbReference type="GO" id="GO:0051536">
    <property type="term" value="F:iron-sulfur cluster binding"/>
    <property type="evidence" value="ECO:0007669"/>
    <property type="project" value="UniProtKB-KW"/>
</dbReference>
<evidence type="ECO:0000256" key="4">
    <source>
        <dbReference type="ARBA" id="ARBA00023014"/>
    </source>
</evidence>
<evidence type="ECO:0000256" key="1">
    <source>
        <dbReference type="ARBA" id="ARBA00022723"/>
    </source>
</evidence>
<dbReference type="Pfam" id="PF02662">
    <property type="entry name" value="FlpD"/>
    <property type="match status" value="1"/>
</dbReference>
<dbReference type="Proteomes" id="UP000752814">
    <property type="component" value="Unassembled WGS sequence"/>
</dbReference>
<comment type="caution">
    <text evidence="6">The sequence shown here is derived from an EMBL/GenBank/DDBJ whole genome shotgun (WGS) entry which is preliminary data.</text>
</comment>
<keyword evidence="1" id="KW-0479">Metal-binding</keyword>
<sequence length="364" mass="39985">MDSKVPRIGIFIDARDELLNKKLNIRDLEEYSKSLKNVVCEYTYKSNDDLKSIVDIISGNNLDRVVIAPRSEDDDIEKAVVDAGISPHFIEYVNIREHAAWIHSNIDDATSKSKLLIAMATAKLRGSKSIEGAEGAKVNTQTCSGCGICTATCRYNAIEFIKDGTHRVAYVNHDLCERCGACVAACPSGSMNMSGFSNEAMISEIEECTAGLLESTEPFPHVVVFACSWCSYLAADAAGEKHMELDPSFCIIKTPCSARVDPEWIMKVLSNGADGVLVLGGKEGHCHYRGGNVRTNNRMNLLSKVIESLGYDKRRIGVDWVNPEEPELFAEIVKKFIAGIRELGPNPERGISTDEQPTSALHHE</sequence>
<dbReference type="AlphaFoldDB" id="A0A8J8TD47"/>
<keyword evidence="2" id="KW-0560">Oxidoreductase</keyword>
<protein>
    <recommendedName>
        <fullName evidence="5">4Fe-4S ferredoxin-type domain-containing protein</fullName>
    </recommendedName>
</protein>
<dbReference type="Gene3D" id="3.30.70.20">
    <property type="match status" value="1"/>
</dbReference>
<accession>A0A8J8TD47</accession>
<dbReference type="Pfam" id="PF12838">
    <property type="entry name" value="Fer4_7"/>
    <property type="match status" value="1"/>
</dbReference>
<name>A0A8J8TD47_9ARCH</name>
<keyword evidence="3" id="KW-0408">Iron</keyword>
<feature type="domain" description="4Fe-4S ferredoxin-type" evidence="5">
    <location>
        <begin position="167"/>
        <end position="196"/>
    </location>
</feature>
<feature type="domain" description="4Fe-4S ferredoxin-type" evidence="5">
    <location>
        <begin position="134"/>
        <end position="163"/>
    </location>
</feature>
<organism evidence="6 7">
    <name type="scientific">Candidatus Methanomassiliicoccus intestinalis</name>
    <dbReference type="NCBI Taxonomy" id="1406512"/>
    <lineage>
        <taxon>Archaea</taxon>
        <taxon>Methanobacteriati</taxon>
        <taxon>Thermoplasmatota</taxon>
        <taxon>Thermoplasmata</taxon>
        <taxon>Methanomassiliicoccales</taxon>
        <taxon>Methanomassiliicoccaceae</taxon>
        <taxon>Methanomassiliicoccus</taxon>
    </lineage>
</organism>
<dbReference type="GO" id="GO:0046872">
    <property type="term" value="F:metal ion binding"/>
    <property type="evidence" value="ECO:0007669"/>
    <property type="project" value="UniProtKB-KW"/>
</dbReference>
<gene>
    <name evidence="6" type="ORF">A3207_04960</name>
</gene>
<dbReference type="InterPro" id="IPR017900">
    <property type="entry name" value="4Fe4S_Fe_S_CS"/>
</dbReference>
<dbReference type="SUPFAM" id="SSF54862">
    <property type="entry name" value="4Fe-4S ferredoxins"/>
    <property type="match status" value="1"/>
</dbReference>
<dbReference type="InterPro" id="IPR003813">
    <property type="entry name" value="MvhD/FlpD"/>
</dbReference>
<evidence type="ECO:0000259" key="5">
    <source>
        <dbReference type="PROSITE" id="PS51379"/>
    </source>
</evidence>
<dbReference type="RefSeq" id="WP_020448425.1">
    <property type="nucleotide sequence ID" value="NZ_CAYAXV010000002.1"/>
</dbReference>
<reference evidence="6" key="1">
    <citation type="submission" date="2016-03" db="EMBL/GenBank/DDBJ databases">
        <authorList>
            <person name="Borrel G."/>
            <person name="Mccann A."/>
            <person name="O'Toole P.W."/>
        </authorList>
    </citation>
    <scope>NUCLEOTIDE SEQUENCE</scope>
    <source>
        <strain evidence="6">183</strain>
    </source>
</reference>
<dbReference type="PROSITE" id="PS51379">
    <property type="entry name" value="4FE4S_FER_2"/>
    <property type="match status" value="2"/>
</dbReference>
<evidence type="ECO:0000256" key="3">
    <source>
        <dbReference type="ARBA" id="ARBA00023004"/>
    </source>
</evidence>
<evidence type="ECO:0000313" key="7">
    <source>
        <dbReference type="Proteomes" id="UP000752814"/>
    </source>
</evidence>
<dbReference type="InterPro" id="IPR017896">
    <property type="entry name" value="4Fe4S_Fe-S-bd"/>
</dbReference>
<dbReference type="GO" id="GO:0016491">
    <property type="term" value="F:oxidoreductase activity"/>
    <property type="evidence" value="ECO:0007669"/>
    <property type="project" value="UniProtKB-KW"/>
</dbReference>
<dbReference type="GeneID" id="41322949"/>
<evidence type="ECO:0000256" key="2">
    <source>
        <dbReference type="ARBA" id="ARBA00023002"/>
    </source>
</evidence>
<proteinExistence type="predicted"/>
<evidence type="ECO:0000313" key="6">
    <source>
        <dbReference type="EMBL" id="TQS81224.1"/>
    </source>
</evidence>
<keyword evidence="4" id="KW-0411">Iron-sulfur</keyword>
<dbReference type="EMBL" id="LVVT01000024">
    <property type="protein sequence ID" value="TQS81224.1"/>
    <property type="molecule type" value="Genomic_DNA"/>
</dbReference>